<protein>
    <submittedName>
        <fullName evidence="1">Uncharacterized protein</fullName>
    </submittedName>
</protein>
<evidence type="ECO:0000313" key="1">
    <source>
        <dbReference type="EMBL" id="RPA71280.1"/>
    </source>
</evidence>
<dbReference type="EMBL" id="ML119950">
    <property type="protein sequence ID" value="RPA71280.1"/>
    <property type="molecule type" value="Genomic_DNA"/>
</dbReference>
<evidence type="ECO:0000313" key="2">
    <source>
        <dbReference type="Proteomes" id="UP000275078"/>
    </source>
</evidence>
<proteinExistence type="predicted"/>
<keyword evidence="2" id="KW-1185">Reference proteome</keyword>
<reference evidence="1 2" key="1">
    <citation type="journal article" date="2018" name="Nat. Ecol. Evol.">
        <title>Pezizomycetes genomes reveal the molecular basis of ectomycorrhizal truffle lifestyle.</title>
        <authorList>
            <person name="Murat C."/>
            <person name="Payen T."/>
            <person name="Noel B."/>
            <person name="Kuo A."/>
            <person name="Morin E."/>
            <person name="Chen J."/>
            <person name="Kohler A."/>
            <person name="Krizsan K."/>
            <person name="Balestrini R."/>
            <person name="Da Silva C."/>
            <person name="Montanini B."/>
            <person name="Hainaut M."/>
            <person name="Levati E."/>
            <person name="Barry K.W."/>
            <person name="Belfiori B."/>
            <person name="Cichocki N."/>
            <person name="Clum A."/>
            <person name="Dockter R.B."/>
            <person name="Fauchery L."/>
            <person name="Guy J."/>
            <person name="Iotti M."/>
            <person name="Le Tacon F."/>
            <person name="Lindquist E.A."/>
            <person name="Lipzen A."/>
            <person name="Malagnac F."/>
            <person name="Mello A."/>
            <person name="Molinier V."/>
            <person name="Miyauchi S."/>
            <person name="Poulain J."/>
            <person name="Riccioni C."/>
            <person name="Rubini A."/>
            <person name="Sitrit Y."/>
            <person name="Splivallo R."/>
            <person name="Traeger S."/>
            <person name="Wang M."/>
            <person name="Zifcakova L."/>
            <person name="Wipf D."/>
            <person name="Zambonelli A."/>
            <person name="Paolocci F."/>
            <person name="Nowrousian M."/>
            <person name="Ottonello S."/>
            <person name="Baldrian P."/>
            <person name="Spatafora J.W."/>
            <person name="Henrissat B."/>
            <person name="Nagy L.G."/>
            <person name="Aury J.M."/>
            <person name="Wincker P."/>
            <person name="Grigoriev I.V."/>
            <person name="Bonfante P."/>
            <person name="Martin F.M."/>
        </authorList>
    </citation>
    <scope>NUCLEOTIDE SEQUENCE [LARGE SCALE GENOMIC DNA]</scope>
    <source>
        <strain evidence="1 2">RN42</strain>
    </source>
</reference>
<accession>A0A3N4HGT4</accession>
<gene>
    <name evidence="1" type="ORF">BJ508DRAFT_336211</name>
</gene>
<dbReference type="AlphaFoldDB" id="A0A3N4HGT4"/>
<dbReference type="Proteomes" id="UP000275078">
    <property type="component" value="Unassembled WGS sequence"/>
</dbReference>
<organism evidence="1 2">
    <name type="scientific">Ascobolus immersus RN42</name>
    <dbReference type="NCBI Taxonomy" id="1160509"/>
    <lineage>
        <taxon>Eukaryota</taxon>
        <taxon>Fungi</taxon>
        <taxon>Dikarya</taxon>
        <taxon>Ascomycota</taxon>
        <taxon>Pezizomycotina</taxon>
        <taxon>Pezizomycetes</taxon>
        <taxon>Pezizales</taxon>
        <taxon>Ascobolaceae</taxon>
        <taxon>Ascobolus</taxon>
    </lineage>
</organism>
<name>A0A3N4HGT4_ASCIM</name>
<sequence length="330" mass="37859">MSSQALIPMIQVGPSEEDFVAKLRKILYKNRDVDRYWKEKWKQVLHKSILGTIGIVVSDWPWQVNDLIDAPESTKSLLARQLLFYLKYLRNFALKRMANYNGGGSFRPDLCLADPEKVYLDIFVKVVEDLGRKKTGGRLEVDQVELIDKVWVACATELKFNILRLDASAAESSEHDGLGTEVATVEENEHRANFYKYEPELLISELCRQTHAMIKFLLGSFERTRAFLNRHLDDGKAADMEVVRVVVEETLMRKVEASDALLESKGPEKVLDRLFKSRERGEMRVCDHILAFKLATSPLPWEELDVEERQADSIGFVFGFWTNGRRASLS</sequence>